<name>A0A9P9FM41_9HYPO</name>
<dbReference type="AlphaFoldDB" id="A0A9P9FM41"/>
<dbReference type="Proteomes" id="UP000738349">
    <property type="component" value="Unassembled WGS sequence"/>
</dbReference>
<dbReference type="Gene3D" id="3.20.20.60">
    <property type="entry name" value="Phosphoenolpyruvate-binding domains"/>
    <property type="match status" value="1"/>
</dbReference>
<proteinExistence type="predicted"/>
<keyword evidence="1" id="KW-0670">Pyruvate</keyword>
<dbReference type="SUPFAM" id="SSF51621">
    <property type="entry name" value="Phosphoenolpyruvate/pyruvate domain"/>
    <property type="match status" value="1"/>
</dbReference>
<evidence type="ECO:0000313" key="1">
    <source>
        <dbReference type="EMBL" id="KAH7169870.1"/>
    </source>
</evidence>
<dbReference type="PANTHER" id="PTHR42905:SF2">
    <property type="entry name" value="PHOSPHOENOLPYRUVATE CARBOXYLASE FAMILY PROTEIN"/>
    <property type="match status" value="1"/>
</dbReference>
<gene>
    <name evidence="1" type="ORF">EDB81DRAFT_752447</name>
</gene>
<dbReference type="OrthoDB" id="1923844at2759"/>
<dbReference type="InterPro" id="IPR015813">
    <property type="entry name" value="Pyrv/PenolPyrv_kinase-like_dom"/>
</dbReference>
<keyword evidence="2" id="KW-1185">Reference proteome</keyword>
<organism evidence="1 2">
    <name type="scientific">Dactylonectria macrodidyma</name>
    <dbReference type="NCBI Taxonomy" id="307937"/>
    <lineage>
        <taxon>Eukaryota</taxon>
        <taxon>Fungi</taxon>
        <taxon>Dikarya</taxon>
        <taxon>Ascomycota</taxon>
        <taxon>Pezizomycotina</taxon>
        <taxon>Sordariomycetes</taxon>
        <taxon>Hypocreomycetidae</taxon>
        <taxon>Hypocreales</taxon>
        <taxon>Nectriaceae</taxon>
        <taxon>Dactylonectria</taxon>
    </lineage>
</organism>
<dbReference type="GO" id="GO:0016301">
    <property type="term" value="F:kinase activity"/>
    <property type="evidence" value="ECO:0007669"/>
    <property type="project" value="UniProtKB-KW"/>
</dbReference>
<dbReference type="InterPro" id="IPR040442">
    <property type="entry name" value="Pyrv_kinase-like_dom_sf"/>
</dbReference>
<evidence type="ECO:0000313" key="2">
    <source>
        <dbReference type="Proteomes" id="UP000738349"/>
    </source>
</evidence>
<protein>
    <submittedName>
        <fullName evidence="1">Pyruvate/Phosphoenolpyruvate kinase-like domain-containing protein</fullName>
    </submittedName>
</protein>
<dbReference type="EMBL" id="JAGMUV010000002">
    <property type="protein sequence ID" value="KAH7169870.1"/>
    <property type="molecule type" value="Genomic_DNA"/>
</dbReference>
<comment type="caution">
    <text evidence="1">The sequence shown here is derived from an EMBL/GenBank/DDBJ whole genome shotgun (WGS) entry which is preliminary data.</text>
</comment>
<sequence>MLVNPGKLMLCPGDYDGFTARIALDAGFDSLGRGFGSSLSLTCTVQAHIQLKVAAMQIEEQAFIKRCGQLRNRNLVSLDDYLMQVRAAANTRMEPGRDIVMIARTDFLQALVLTRTYAASRQLTKLERVWHSSKEFRPRVVHQRGVTQGYWLAHQQCNGRAAGPHLRVPVPFPAQL</sequence>
<keyword evidence="1" id="KW-0808">Transferase</keyword>
<keyword evidence="1" id="KW-0418">Kinase</keyword>
<accession>A0A9P9FM41</accession>
<reference evidence="1" key="1">
    <citation type="journal article" date="2021" name="Nat. Commun.">
        <title>Genetic determinants of endophytism in the Arabidopsis root mycobiome.</title>
        <authorList>
            <person name="Mesny F."/>
            <person name="Miyauchi S."/>
            <person name="Thiergart T."/>
            <person name="Pickel B."/>
            <person name="Atanasova L."/>
            <person name="Karlsson M."/>
            <person name="Huettel B."/>
            <person name="Barry K.W."/>
            <person name="Haridas S."/>
            <person name="Chen C."/>
            <person name="Bauer D."/>
            <person name="Andreopoulos W."/>
            <person name="Pangilinan J."/>
            <person name="LaButti K."/>
            <person name="Riley R."/>
            <person name="Lipzen A."/>
            <person name="Clum A."/>
            <person name="Drula E."/>
            <person name="Henrissat B."/>
            <person name="Kohler A."/>
            <person name="Grigoriev I.V."/>
            <person name="Martin F.M."/>
            <person name="Hacquard S."/>
        </authorList>
    </citation>
    <scope>NUCLEOTIDE SEQUENCE</scope>
    <source>
        <strain evidence="1">MPI-CAGE-AT-0147</strain>
    </source>
</reference>
<dbReference type="PANTHER" id="PTHR42905">
    <property type="entry name" value="PHOSPHOENOLPYRUVATE CARBOXYLASE"/>
    <property type="match status" value="1"/>
</dbReference>